<reference evidence="2" key="1">
    <citation type="submission" date="2017-02" db="EMBL/GenBank/DDBJ databases">
        <authorList>
            <person name="Tafer H."/>
            <person name="Lopandic K."/>
        </authorList>
    </citation>
    <scope>NUCLEOTIDE SEQUENCE [LARGE SCALE GENOMIC DNA]</scope>
    <source>
        <strain evidence="2">CBS 366.77</strain>
    </source>
</reference>
<dbReference type="InterPro" id="IPR012469">
    <property type="entry name" value="DUF1688"/>
</dbReference>
<dbReference type="AlphaFoldDB" id="A0A3A3A112"/>
<dbReference type="STRING" id="2070753.A0A3A3A112"/>
<sequence length="430" mass="47867">MADIEYLKSLQAVRDRANLVLKAAEQGQLTHFHYHADKMPAVADYVAGIITRDFGPDRYDKIPPHGRWQHFNVGQVPRVENLTKQWKDSGCNNLEITRRLVDLFFVSVLLDAGAGEVWSYTEPGTENKYVRSEGIAVAALYMLNASAFSSKADAPERVDGQGLVNLDVSTFRKHFQSTPDNTILGDSSRVSLLNRVGSSLLNLPKIFGKEGRPGQLVDYMLESRKESGSLDFDVLWSVLQTLLLPSWPKDRTHVAGVPIGDSWPLEVLARANTTQKTENGTANIQPFHKLTQWLAYSVTIPFIRILGLEWKNLERATALPEYRNGGIFIDLDVLVLKDETLKEGLKASKEKLPSFGASSDPIVEWRSLTVSLSDVLLKLLNARFANQNVKLTLPQMLEAGTWKGGRELAAKLRPETKSSPILIEGDGTLF</sequence>
<name>A0A3A3A112_9EURO</name>
<protein>
    <submittedName>
        <fullName evidence="1">Conserved fungal protein</fullName>
    </submittedName>
</protein>
<gene>
    <name evidence="1" type="ORF">PHISCL_02317</name>
</gene>
<dbReference type="PANTHER" id="PTHR31687:SF3">
    <property type="entry name" value="PROTEIN URG3"/>
    <property type="match status" value="1"/>
</dbReference>
<keyword evidence="2" id="KW-1185">Reference proteome</keyword>
<accession>A0A3A3A112</accession>
<evidence type="ECO:0000313" key="1">
    <source>
        <dbReference type="EMBL" id="RJE25354.1"/>
    </source>
</evidence>
<evidence type="ECO:0000313" key="2">
    <source>
        <dbReference type="Proteomes" id="UP000266188"/>
    </source>
</evidence>
<dbReference type="PANTHER" id="PTHR31687">
    <property type="match status" value="1"/>
</dbReference>
<proteinExistence type="predicted"/>
<dbReference type="OrthoDB" id="2153176at2759"/>
<comment type="caution">
    <text evidence="1">The sequence shown here is derived from an EMBL/GenBank/DDBJ whole genome shotgun (WGS) entry which is preliminary data.</text>
</comment>
<organism evidence="1 2">
    <name type="scientific">Aspergillus sclerotialis</name>
    <dbReference type="NCBI Taxonomy" id="2070753"/>
    <lineage>
        <taxon>Eukaryota</taxon>
        <taxon>Fungi</taxon>
        <taxon>Dikarya</taxon>
        <taxon>Ascomycota</taxon>
        <taxon>Pezizomycotina</taxon>
        <taxon>Eurotiomycetes</taxon>
        <taxon>Eurotiomycetidae</taxon>
        <taxon>Eurotiales</taxon>
        <taxon>Aspergillaceae</taxon>
        <taxon>Aspergillus</taxon>
        <taxon>Aspergillus subgen. Polypaecilum</taxon>
    </lineage>
</organism>
<dbReference type="EMBL" id="MVGC01000050">
    <property type="protein sequence ID" value="RJE25354.1"/>
    <property type="molecule type" value="Genomic_DNA"/>
</dbReference>
<dbReference type="Proteomes" id="UP000266188">
    <property type="component" value="Unassembled WGS sequence"/>
</dbReference>
<dbReference type="Pfam" id="PF07958">
    <property type="entry name" value="DUF1688"/>
    <property type="match status" value="1"/>
</dbReference>